<dbReference type="PANTHER" id="PTHR21190:SF1">
    <property type="entry name" value="GH10077P"/>
    <property type="match status" value="1"/>
</dbReference>
<dbReference type="PROSITE" id="PS00028">
    <property type="entry name" value="ZINC_FINGER_C2H2_1"/>
    <property type="match status" value="8"/>
</dbReference>
<dbReference type="PANTHER" id="PTHR21190">
    <property type="entry name" value="GH10077P"/>
    <property type="match status" value="1"/>
</dbReference>
<dbReference type="InterPro" id="IPR013087">
    <property type="entry name" value="Znf_C2H2_type"/>
</dbReference>
<feature type="region of interest" description="Disordered" evidence="2">
    <location>
        <begin position="652"/>
        <end position="671"/>
    </location>
</feature>
<feature type="compositionally biased region" description="Low complexity" evidence="2">
    <location>
        <begin position="357"/>
        <end position="371"/>
    </location>
</feature>
<accession>A0A336LBB4</accession>
<feature type="compositionally biased region" description="Polar residues" evidence="2">
    <location>
        <begin position="89"/>
        <end position="99"/>
    </location>
</feature>
<dbReference type="Gene3D" id="3.30.160.60">
    <property type="entry name" value="Classic Zinc Finger"/>
    <property type="match status" value="2"/>
</dbReference>
<protein>
    <submittedName>
        <fullName evidence="4">CSON008087 protein</fullName>
    </submittedName>
</protein>
<feature type="compositionally biased region" description="Polar residues" evidence="2">
    <location>
        <begin position="332"/>
        <end position="342"/>
    </location>
</feature>
<keyword evidence="1" id="KW-0862">Zinc</keyword>
<dbReference type="Pfam" id="PF00096">
    <property type="entry name" value="zf-C2H2"/>
    <property type="match status" value="1"/>
</dbReference>
<feature type="region of interest" description="Disordered" evidence="2">
    <location>
        <begin position="463"/>
        <end position="502"/>
    </location>
</feature>
<dbReference type="SUPFAM" id="SSF57667">
    <property type="entry name" value="beta-beta-alpha zinc fingers"/>
    <property type="match status" value="1"/>
</dbReference>
<reference evidence="5" key="2">
    <citation type="submission" date="2018-07" db="EMBL/GenBank/DDBJ databases">
        <authorList>
            <person name="Quirk P.G."/>
            <person name="Krulwich T.A."/>
        </authorList>
    </citation>
    <scope>NUCLEOTIDE SEQUENCE</scope>
</reference>
<feature type="compositionally biased region" description="Low complexity" evidence="2">
    <location>
        <begin position="1303"/>
        <end position="1331"/>
    </location>
</feature>
<feature type="region of interest" description="Disordered" evidence="2">
    <location>
        <begin position="708"/>
        <end position="741"/>
    </location>
</feature>
<evidence type="ECO:0000313" key="5">
    <source>
        <dbReference type="EMBL" id="SSX34495.1"/>
    </source>
</evidence>
<evidence type="ECO:0000259" key="3">
    <source>
        <dbReference type="PROSITE" id="PS50157"/>
    </source>
</evidence>
<keyword evidence="1" id="KW-0479">Metal-binding</keyword>
<feature type="compositionally biased region" description="Basic and acidic residues" evidence="2">
    <location>
        <begin position="824"/>
        <end position="843"/>
    </location>
</feature>
<keyword evidence="1" id="KW-0863">Zinc-finger</keyword>
<feature type="compositionally biased region" description="Basic and acidic residues" evidence="2">
    <location>
        <begin position="261"/>
        <end position="273"/>
    </location>
</feature>
<sequence length="1445" mass="160544">MKNKKKLETHFLKIILEILATTTTKTLLDLMMAASVYATPPPDLSGEDTALSDASNSSQTNSSSNHSQSKKRTLSATSTPGPITPGSTNLQLSDNSTPDLSKKRRKQSTPIRISANNGNNANNNVTDLNNITNGEVVSEENLLCDDNKESDENDVNMIEKSNPIELKDDTKPVETVPDTDKNEISVIPLNKMNHGANEDKKLDMPTPLMLDAEEAIKLLNNKTNEESKSSPKLDNGDSEDVREKSPDDIKKEQNPIPEWDGEIKRKFPSKPEEWLQLAVYATPPPDLSGEDTALSDASNSSQTNSSSNHSQSKKRTLSATSTPGPITPGSTNLQLSDNSTPDLSKKRRKQSTPIRISANNGSNANNNVTDLNNITNGEVVSEENLLCDDNKESDENDVNMIEKSNPIELKEDTKPVETVTDTDKNEISVIPLNKLNHDTNEDKKLDIPTPLMLDAEEAIKLLNNKTNEESKSSPKLDNGDSEDMREKSPDDIKKEQNSIPEWDGEIKRKFPSKPEEWLQLAGLPFPFTPETAAALQASGYFPQLPMLGTMPPVPNFTSSDGTPRPANIPPRIFNPEAYCDLCNKEFCNKYFLKTHKANKHGIYEPPVSNADMASLNQIGQIQQMSQLFQLQQRQQEQAMNQANQAAQAAQAQAAANNEINSQQGSNSPTSTLTPQSILTIENNVYCDVCFKKFNNVFAMRKHRSKVHETPVNGDCNNGQKQVSDTKEQEENASSAPMMKLPDGFREDYSVEQEDVSFTPQPRKLSPISIQQAREANFAFDKLKRLGVINPEAFCELCGKEYCNKYFLRTHKLKRHGIFPTPDDSNSHQKDDQPTSLRPSDRPPWHHIQTSPLNLMISGLDPSIPLIRPSNDDSSDNNTNSPKENSLKNDSSNNITDEEKLSQPHTPLNQQDAEAISVDLQKLQSMIMQLNDLNAHRAVQCTICGKELENRYLLHAHMLSEHSGLGDNNNGIKTASQESSPIPMGQEFEMCKHCDKEFSNVFMLKQHIIDVHGIQLDLSPIREGFVTPDRPMMPLNLPSTPGPNDRRQPFQMTPTSSYCEICNKELCNKYFMKTHMQRMHGIEIENGAQIGGVVCNICNKELCSKYFLRVHKHNTHGIIDDGSPLPPAATRMNGENSLDADGSYSQDANLKPGEVGEMSNRYFSHFTEVCPLCSRRFRSAKWLKAHLMSDHGKAGTDKLKELESKMNLNSPPSPSIKIPNGMYGIPSPDQNLLSKTALSGLFANSENMASSSQPQRFYQCSHCSFSTPVLPFLYIHERSTHALNLPQQLQSLQSELAVSVAKDQQQQQQQQQQRASQPTSSSNVTPNSTPASTPVPIPAQEPSNNQIPVLGKPPMNIEPMNILTEMANLTQRPAVYALPQEAGPFVMQSFLVEESNQNDLKLNSNSNNLQQQQQNQNKKFVPVVVFLPVKERILSPINVSFTLTPA</sequence>
<feature type="compositionally biased region" description="Low complexity" evidence="2">
    <location>
        <begin position="320"/>
        <end position="331"/>
    </location>
</feature>
<feature type="compositionally biased region" description="Low complexity" evidence="2">
    <location>
        <begin position="652"/>
        <end position="663"/>
    </location>
</feature>
<feature type="compositionally biased region" description="Low complexity" evidence="2">
    <location>
        <begin position="116"/>
        <end position="126"/>
    </location>
</feature>
<proteinExistence type="predicted"/>
<dbReference type="SMART" id="SM00355">
    <property type="entry name" value="ZnF_C2H2"/>
    <property type="match status" value="9"/>
</dbReference>
<feature type="compositionally biased region" description="Polar residues" evidence="2">
    <location>
        <begin position="881"/>
        <end position="894"/>
    </location>
</feature>
<evidence type="ECO:0000256" key="2">
    <source>
        <dbReference type="SAM" id="MobiDB-lite"/>
    </source>
</evidence>
<feature type="compositionally biased region" description="Basic and acidic residues" evidence="2">
    <location>
        <begin position="466"/>
        <end position="496"/>
    </location>
</feature>
<feature type="region of interest" description="Disordered" evidence="2">
    <location>
        <begin position="817"/>
        <end position="848"/>
    </location>
</feature>
<feature type="compositionally biased region" description="Basic and acidic residues" evidence="2">
    <location>
        <begin position="223"/>
        <end position="253"/>
    </location>
</feature>
<evidence type="ECO:0000256" key="1">
    <source>
        <dbReference type="PROSITE-ProRule" id="PRU00042"/>
    </source>
</evidence>
<feature type="region of interest" description="Disordered" evidence="2">
    <location>
        <begin position="1300"/>
        <end position="1350"/>
    </location>
</feature>
<dbReference type="GO" id="GO:0008270">
    <property type="term" value="F:zinc ion binding"/>
    <property type="evidence" value="ECO:0007669"/>
    <property type="project" value="UniProtKB-KW"/>
</dbReference>
<feature type="compositionally biased region" description="Low complexity" evidence="2">
    <location>
        <begin position="77"/>
        <end position="88"/>
    </location>
</feature>
<evidence type="ECO:0000313" key="4">
    <source>
        <dbReference type="EMBL" id="SSX15116.1"/>
    </source>
</evidence>
<organism evidence="4">
    <name type="scientific">Culicoides sonorensis</name>
    <name type="common">Biting midge</name>
    <dbReference type="NCBI Taxonomy" id="179676"/>
    <lineage>
        <taxon>Eukaryota</taxon>
        <taxon>Metazoa</taxon>
        <taxon>Ecdysozoa</taxon>
        <taxon>Arthropoda</taxon>
        <taxon>Hexapoda</taxon>
        <taxon>Insecta</taxon>
        <taxon>Pterygota</taxon>
        <taxon>Neoptera</taxon>
        <taxon>Endopterygota</taxon>
        <taxon>Diptera</taxon>
        <taxon>Nematocera</taxon>
        <taxon>Chironomoidea</taxon>
        <taxon>Ceratopogonidae</taxon>
        <taxon>Ceratopogoninae</taxon>
        <taxon>Culicoides</taxon>
        <taxon>Monoculicoides</taxon>
    </lineage>
</organism>
<feature type="compositionally biased region" description="Low complexity" evidence="2">
    <location>
        <begin position="298"/>
        <end position="310"/>
    </location>
</feature>
<feature type="region of interest" description="Disordered" evidence="2">
    <location>
        <begin position="44"/>
        <end position="126"/>
    </location>
</feature>
<feature type="domain" description="C2H2-type" evidence="3">
    <location>
        <begin position="577"/>
        <end position="605"/>
    </location>
</feature>
<name>A0A336LBB4_CULSO</name>
<feature type="region of interest" description="Disordered" evidence="2">
    <location>
        <begin position="860"/>
        <end position="908"/>
    </location>
</feature>
<feature type="domain" description="C2H2-type" evidence="3">
    <location>
        <begin position="938"/>
        <end position="966"/>
    </location>
</feature>
<dbReference type="EMBL" id="UFQT01003055">
    <property type="protein sequence ID" value="SSX34495.1"/>
    <property type="molecule type" value="Genomic_DNA"/>
</dbReference>
<feature type="compositionally biased region" description="Low complexity" evidence="2">
    <location>
        <begin position="55"/>
        <end position="67"/>
    </location>
</feature>
<reference evidence="4" key="1">
    <citation type="submission" date="2018-04" db="EMBL/GenBank/DDBJ databases">
        <authorList>
            <person name="Go L.Y."/>
            <person name="Mitchell J.A."/>
        </authorList>
    </citation>
    <scope>NUCLEOTIDE SEQUENCE</scope>
    <source>
        <tissue evidence="4">Whole organism</tissue>
    </source>
</reference>
<dbReference type="VEuPathDB" id="VectorBase:CSON008087"/>
<dbReference type="InterPro" id="IPR036236">
    <property type="entry name" value="Znf_C2H2_sf"/>
</dbReference>
<dbReference type="EMBL" id="UFQS01003055">
    <property type="protein sequence ID" value="SSX15116.1"/>
    <property type="molecule type" value="Genomic_DNA"/>
</dbReference>
<feature type="region of interest" description="Disordered" evidence="2">
    <location>
        <begin position="220"/>
        <end position="371"/>
    </location>
</feature>
<dbReference type="PROSITE" id="PS50157">
    <property type="entry name" value="ZINC_FINGER_C2H2_2"/>
    <property type="match status" value="2"/>
</dbReference>
<gene>
    <name evidence="4" type="primary">CSON008087</name>
</gene>